<keyword evidence="2" id="KW-0378">Hydrolase</keyword>
<dbReference type="InterPro" id="IPR023100">
    <property type="entry name" value="D-aminoacylase_insert_dom_sf"/>
</dbReference>
<dbReference type="InterPro" id="IPR011059">
    <property type="entry name" value="Metal-dep_hydrolase_composite"/>
</dbReference>
<reference evidence="2 3" key="1">
    <citation type="submission" date="2024-03" db="EMBL/GenBank/DDBJ databases">
        <title>Novel species of the genus Variovorax.</title>
        <authorList>
            <person name="Liu Q."/>
            <person name="Xin Y.-H."/>
        </authorList>
    </citation>
    <scope>NUCLEOTIDE SEQUENCE [LARGE SCALE GENOMIC DNA]</scope>
    <source>
        <strain evidence="2 3">KACC 18899</strain>
    </source>
</reference>
<dbReference type="Proteomes" id="UP001365846">
    <property type="component" value="Unassembled WGS sequence"/>
</dbReference>
<evidence type="ECO:0000313" key="3">
    <source>
        <dbReference type="Proteomes" id="UP001365846"/>
    </source>
</evidence>
<dbReference type="PANTHER" id="PTHR11647">
    <property type="entry name" value="HYDRANTOINASE/DIHYDROPYRIMIDINASE FAMILY MEMBER"/>
    <property type="match status" value="1"/>
</dbReference>
<dbReference type="EC" id="3.5.1.-" evidence="2"/>
<dbReference type="SUPFAM" id="SSF51338">
    <property type="entry name" value="Composite domain of metallo-dependent hydrolases"/>
    <property type="match status" value="1"/>
</dbReference>
<dbReference type="EMBL" id="JBBKZU010000003">
    <property type="protein sequence ID" value="MEJ8811220.1"/>
    <property type="molecule type" value="Genomic_DNA"/>
</dbReference>
<dbReference type="InterPro" id="IPR032466">
    <property type="entry name" value="Metal_Hydrolase"/>
</dbReference>
<evidence type="ECO:0000313" key="2">
    <source>
        <dbReference type="EMBL" id="MEJ8811220.1"/>
    </source>
</evidence>
<sequence length="497" mass="52780">MKDKATATLLKSGQIVDGGGTPGWAGDVLLVGERIASVAPPGQTSPQLLADLRAAGGVEEIDCTGMVVAPGFIDVHTHDDAAAIEKPDMLPKLSQGVTTVIVGNCGISLAPVVTNAPPAPLSLLGRGQFLHATMRSYADAVNAARPGVNVAALIGHTALRMRHLASIDRAANEREREAMAADMQEAMDAGALGLSSGVFYEEAYAADLDELVAVASVAARNGGVYATHIRDELAGILPALQEAALTARRSGLPLVISHHKCAGPDNWGRTRETLPLIEELARGQEIGMDVYPYTAGSTVLREDLVDGIIDVLVTGSEPHPEMGGRYLADIATTWGVSQQEAAVRLKPGNACYFQMREDDVQRVITHPLSMIGSDGLPHDERPHPRLWGAFPRVLASYWREKGLLRLEEAIHKMTGMSAARFRIGERGLIKAGFMADVVVFDPLRVKDAATFEQPRQFSEGIERVWVNGALSYTAAGRATGARAGRFVVRAPSAGASG</sequence>
<dbReference type="GO" id="GO:0016787">
    <property type="term" value="F:hydrolase activity"/>
    <property type="evidence" value="ECO:0007669"/>
    <property type="project" value="UniProtKB-KW"/>
</dbReference>
<protein>
    <submittedName>
        <fullName evidence="2">D-aminoacylase</fullName>
        <ecNumber evidence="2">3.5.1.-</ecNumber>
    </submittedName>
</protein>
<comment type="caution">
    <text evidence="2">The sequence shown here is derived from an EMBL/GenBank/DDBJ whole genome shotgun (WGS) entry which is preliminary data.</text>
</comment>
<dbReference type="CDD" id="cd01297">
    <property type="entry name" value="D-aminoacylase"/>
    <property type="match status" value="1"/>
</dbReference>
<dbReference type="Gene3D" id="3.30.1490.130">
    <property type="entry name" value="D-aminoacylase. Domain 3"/>
    <property type="match status" value="1"/>
</dbReference>
<gene>
    <name evidence="2" type="ORF">WKW77_09085</name>
</gene>
<name>A0ABU8VDY5_9BURK</name>
<dbReference type="InterPro" id="IPR050378">
    <property type="entry name" value="Metallo-dep_Hydrolases_sf"/>
</dbReference>
<proteinExistence type="predicted"/>
<organism evidence="2 3">
    <name type="scientific">Variovorax ureilyticus</name>
    <dbReference type="NCBI Taxonomy" id="1836198"/>
    <lineage>
        <taxon>Bacteria</taxon>
        <taxon>Pseudomonadati</taxon>
        <taxon>Pseudomonadota</taxon>
        <taxon>Betaproteobacteria</taxon>
        <taxon>Burkholderiales</taxon>
        <taxon>Comamonadaceae</taxon>
        <taxon>Variovorax</taxon>
    </lineage>
</organism>
<keyword evidence="3" id="KW-1185">Reference proteome</keyword>
<dbReference type="SUPFAM" id="SSF51556">
    <property type="entry name" value="Metallo-dependent hydrolases"/>
    <property type="match status" value="1"/>
</dbReference>
<dbReference type="PANTHER" id="PTHR11647:SF1">
    <property type="entry name" value="COLLAPSIN RESPONSE MEDIATOR PROTEIN"/>
    <property type="match status" value="1"/>
</dbReference>
<feature type="domain" description="Amidohydrolase 3" evidence="1">
    <location>
        <begin position="59"/>
        <end position="471"/>
    </location>
</feature>
<dbReference type="InterPro" id="IPR013108">
    <property type="entry name" value="Amidohydro_3"/>
</dbReference>
<accession>A0ABU8VDY5</accession>
<evidence type="ECO:0000259" key="1">
    <source>
        <dbReference type="Pfam" id="PF07969"/>
    </source>
</evidence>
<dbReference type="Gene3D" id="3.20.20.140">
    <property type="entry name" value="Metal-dependent hydrolases"/>
    <property type="match status" value="1"/>
</dbReference>
<dbReference type="Gene3D" id="2.30.40.10">
    <property type="entry name" value="Urease, subunit C, domain 1"/>
    <property type="match status" value="1"/>
</dbReference>
<dbReference type="RefSeq" id="WP_340356713.1">
    <property type="nucleotide sequence ID" value="NZ_JBBKZU010000003.1"/>
</dbReference>
<dbReference type="Pfam" id="PF07969">
    <property type="entry name" value="Amidohydro_3"/>
    <property type="match status" value="1"/>
</dbReference>